<evidence type="ECO:0000256" key="1">
    <source>
        <dbReference type="SAM" id="MobiDB-lite"/>
    </source>
</evidence>
<evidence type="ECO:0000313" key="4">
    <source>
        <dbReference type="Proteomes" id="UP001560045"/>
    </source>
</evidence>
<dbReference type="GO" id="GO:0016787">
    <property type="term" value="F:hydrolase activity"/>
    <property type="evidence" value="ECO:0007669"/>
    <property type="project" value="UniProtKB-KW"/>
</dbReference>
<keyword evidence="4" id="KW-1185">Reference proteome</keyword>
<proteinExistence type="predicted"/>
<keyword evidence="3" id="KW-0378">Hydrolase</keyword>
<dbReference type="PANTHER" id="PTHR43433:SF5">
    <property type="entry name" value="AB HYDROLASE-1 DOMAIN-CONTAINING PROTEIN"/>
    <property type="match status" value="1"/>
</dbReference>
<dbReference type="Proteomes" id="UP001560045">
    <property type="component" value="Unassembled WGS sequence"/>
</dbReference>
<protein>
    <submittedName>
        <fullName evidence="3">Alpha/beta fold hydrolase</fullName>
    </submittedName>
</protein>
<gene>
    <name evidence="3" type="ORF">ABQ292_00760</name>
</gene>
<dbReference type="SUPFAM" id="SSF53474">
    <property type="entry name" value="alpha/beta-Hydrolases"/>
    <property type="match status" value="1"/>
</dbReference>
<dbReference type="InterPro" id="IPR050471">
    <property type="entry name" value="AB_hydrolase"/>
</dbReference>
<dbReference type="Gene3D" id="3.40.50.1820">
    <property type="entry name" value="alpha/beta hydrolase"/>
    <property type="match status" value="1"/>
</dbReference>
<organism evidence="3 4">
    <name type="scientific">Geodermatophilus maliterrae</name>
    <dbReference type="NCBI Taxonomy" id="3162531"/>
    <lineage>
        <taxon>Bacteria</taxon>
        <taxon>Bacillati</taxon>
        <taxon>Actinomycetota</taxon>
        <taxon>Actinomycetes</taxon>
        <taxon>Geodermatophilales</taxon>
        <taxon>Geodermatophilaceae</taxon>
        <taxon>Geodermatophilus</taxon>
    </lineage>
</organism>
<feature type="region of interest" description="Disordered" evidence="1">
    <location>
        <begin position="28"/>
        <end position="47"/>
    </location>
</feature>
<dbReference type="InterPro" id="IPR029058">
    <property type="entry name" value="AB_hydrolase_fold"/>
</dbReference>
<evidence type="ECO:0000259" key="2">
    <source>
        <dbReference type="Pfam" id="PF00561"/>
    </source>
</evidence>
<dbReference type="EMBL" id="JBFNXQ010000001">
    <property type="protein sequence ID" value="MEX5716894.1"/>
    <property type="molecule type" value="Genomic_DNA"/>
</dbReference>
<sequence length="306" mass="31305">MVLPGSPETPALSLAVAPDDLRQLADHDATPRTLPGRAGPLAALDTGGDGPRGTVLMVAGYTGSKEDFAPLLAPLAASGHRVVAIDQRGQFESPGPDDPAAYTVSELAADVVAVAHLLQAETGPVHLLGHSFGGLVARAAVLADPGAFRSLTLLGSGPARLVGPRVELLDHLGPLLDAGGVPLVHATLEQLAMTDPRARAVPEPTRAFYARRFLANSAAGLRGMAAAMTTEPDRVAELAATGVPVLVAHGEADDAWTPAAQADMAARLGARHEVIPAAIHSPAIENPPRTVEVLESFWSSLAGTAA</sequence>
<dbReference type="RefSeq" id="WP_369202213.1">
    <property type="nucleotide sequence ID" value="NZ_JBFNXQ010000001.1"/>
</dbReference>
<evidence type="ECO:0000313" key="3">
    <source>
        <dbReference type="EMBL" id="MEX5716894.1"/>
    </source>
</evidence>
<accession>A0ABV3X8N0</accession>
<comment type="caution">
    <text evidence="3">The sequence shown here is derived from an EMBL/GenBank/DDBJ whole genome shotgun (WGS) entry which is preliminary data.</text>
</comment>
<dbReference type="InterPro" id="IPR000073">
    <property type="entry name" value="AB_hydrolase_1"/>
</dbReference>
<reference evidence="3 4" key="1">
    <citation type="submission" date="2024-06" db="EMBL/GenBank/DDBJ databases">
        <title>Draft genome sequence of Geodermatophilus badlandi, a novel member of the Geodermatophilaceae isolated from badland sedimentary rocks in the Red desert, Wyoming, USA.</title>
        <authorList>
            <person name="Ben Tekaya S."/>
            <person name="Nouioui I."/>
            <person name="Flores G.M."/>
            <person name="Shaal M.N."/>
            <person name="Bredoire F."/>
            <person name="Basile F."/>
            <person name="Van Diepen L."/>
            <person name="Ward N.L."/>
        </authorList>
    </citation>
    <scope>NUCLEOTIDE SEQUENCE [LARGE SCALE GENOMIC DNA]</scope>
    <source>
        <strain evidence="3 4">WL48A</strain>
    </source>
</reference>
<dbReference type="PANTHER" id="PTHR43433">
    <property type="entry name" value="HYDROLASE, ALPHA/BETA FOLD FAMILY PROTEIN"/>
    <property type="match status" value="1"/>
</dbReference>
<dbReference type="Pfam" id="PF00561">
    <property type="entry name" value="Abhydrolase_1"/>
    <property type="match status" value="1"/>
</dbReference>
<name>A0ABV3X8N0_9ACTN</name>
<feature type="domain" description="AB hydrolase-1" evidence="2">
    <location>
        <begin position="54"/>
        <end position="287"/>
    </location>
</feature>